<evidence type="ECO:0000256" key="3">
    <source>
        <dbReference type="ARBA" id="ARBA00022679"/>
    </source>
</evidence>
<dbReference type="Proteomes" id="UP001500393">
    <property type="component" value="Unassembled WGS sequence"/>
</dbReference>
<evidence type="ECO:0000256" key="2">
    <source>
        <dbReference type="ARBA" id="ARBA00022676"/>
    </source>
</evidence>
<evidence type="ECO:0000256" key="6">
    <source>
        <dbReference type="PROSITE-ProRule" id="PRU01362"/>
    </source>
</evidence>
<gene>
    <name evidence="8" type="ORF">GCM10009789_67110</name>
</gene>
<sequence length="217" mass="24765">MVRTGGQTATHLIYHFTSVANLPSMLAEGRICCDTTVQARGLLQVEAGDRDIKSRRRQVSVPVSPYGCPADYVPFYFAPRSPMMLKIKSGQVPTYSGGQRPLVHLVSSAERVAATEHTWVYSDGNCANDLTDYYTDLSDIDQVVDWDVMRARIWKNTAEDGDRMRRRMAEFLVHQELQWEALLGIGTFDETRADQVREILRTAGRSEPVRVRRDWYY</sequence>
<evidence type="ECO:0000256" key="5">
    <source>
        <dbReference type="ARBA" id="ARBA00023125"/>
    </source>
</evidence>
<dbReference type="PROSITE" id="PS52018">
    <property type="entry name" value="DART"/>
    <property type="match status" value="1"/>
</dbReference>
<evidence type="ECO:0000313" key="8">
    <source>
        <dbReference type="EMBL" id="GAA1603671.1"/>
    </source>
</evidence>
<protein>
    <submittedName>
        <fullName evidence="8">DUF4433 domain-containing protein</fullName>
    </submittedName>
</protein>
<keyword evidence="1 6" id="KW-1277">Toxin-antitoxin system</keyword>
<evidence type="ECO:0000256" key="1">
    <source>
        <dbReference type="ARBA" id="ARBA00022649"/>
    </source>
</evidence>
<dbReference type="InterPro" id="IPR029494">
    <property type="entry name" value="DarT"/>
</dbReference>
<feature type="binding site" evidence="6">
    <location>
        <begin position="15"/>
        <end position="17"/>
    </location>
    <ligand>
        <name>NAD(+)</name>
        <dbReference type="ChEBI" id="CHEBI:57540"/>
    </ligand>
</feature>
<evidence type="ECO:0000259" key="7">
    <source>
        <dbReference type="PROSITE" id="PS52018"/>
    </source>
</evidence>
<evidence type="ECO:0000256" key="4">
    <source>
        <dbReference type="ARBA" id="ARBA00022695"/>
    </source>
</evidence>
<comment type="catalytic activity">
    <reaction evidence="6">
        <text>a thymidine in DNA + NAD(+) = an N-(ADP-alpha-D-ribosyl)-thymidine in DNA + nicotinamide + H(+)</text>
        <dbReference type="Rhea" id="RHEA:71651"/>
        <dbReference type="Rhea" id="RHEA-COMP:13556"/>
        <dbReference type="Rhea" id="RHEA-COMP:18051"/>
        <dbReference type="ChEBI" id="CHEBI:15378"/>
        <dbReference type="ChEBI" id="CHEBI:17154"/>
        <dbReference type="ChEBI" id="CHEBI:57540"/>
        <dbReference type="ChEBI" id="CHEBI:137386"/>
        <dbReference type="ChEBI" id="CHEBI:191199"/>
    </reaction>
</comment>
<proteinExistence type="inferred from homology"/>
<organism evidence="8 9">
    <name type="scientific">Kribbella sancticallisti</name>
    <dbReference type="NCBI Taxonomy" id="460087"/>
    <lineage>
        <taxon>Bacteria</taxon>
        <taxon>Bacillati</taxon>
        <taxon>Actinomycetota</taxon>
        <taxon>Actinomycetes</taxon>
        <taxon>Propionibacteriales</taxon>
        <taxon>Kribbellaceae</taxon>
        <taxon>Kribbella</taxon>
    </lineage>
</organism>
<keyword evidence="5 6" id="KW-0238">DNA-binding</keyword>
<name>A0ABN2ECS2_9ACTN</name>
<keyword evidence="4 6" id="KW-0548">Nucleotidyltransferase</keyword>
<feature type="binding site" evidence="6">
    <location>
        <position position="56"/>
    </location>
    <ligand>
        <name>NAD(+)</name>
        <dbReference type="ChEBI" id="CHEBI:57540"/>
    </ligand>
</feature>
<dbReference type="Pfam" id="PF14487">
    <property type="entry name" value="DarT"/>
    <property type="match status" value="1"/>
</dbReference>
<dbReference type="RefSeq" id="WP_344220768.1">
    <property type="nucleotide sequence ID" value="NZ_BAAAOS010000053.1"/>
</dbReference>
<evidence type="ECO:0000313" key="9">
    <source>
        <dbReference type="Proteomes" id="UP001500393"/>
    </source>
</evidence>
<feature type="active site" description="Proton acceptor" evidence="6">
    <location>
        <position position="56"/>
    </location>
</feature>
<dbReference type="EMBL" id="BAAAOS010000053">
    <property type="protein sequence ID" value="GAA1603671.1"/>
    <property type="molecule type" value="Genomic_DNA"/>
</dbReference>
<feature type="active site" evidence="6">
    <location>
        <position position="170"/>
    </location>
</feature>
<keyword evidence="3 6" id="KW-0808">Transferase</keyword>
<reference evidence="8 9" key="1">
    <citation type="journal article" date="2019" name="Int. J. Syst. Evol. Microbiol.">
        <title>The Global Catalogue of Microorganisms (GCM) 10K type strain sequencing project: providing services to taxonomists for standard genome sequencing and annotation.</title>
        <authorList>
            <consortium name="The Broad Institute Genomics Platform"/>
            <consortium name="The Broad Institute Genome Sequencing Center for Infectious Disease"/>
            <person name="Wu L."/>
            <person name="Ma J."/>
        </authorList>
    </citation>
    <scope>NUCLEOTIDE SEQUENCE [LARGE SCALE GENOMIC DNA]</scope>
    <source>
        <strain evidence="8 9">JCM 14969</strain>
    </source>
</reference>
<comment type="caution">
    <text evidence="6">Lacks conserved residue(s) required for the propagation of feature annotation.</text>
</comment>
<feature type="domain" description="DarT" evidence="7">
    <location>
        <begin position="11"/>
        <end position="217"/>
    </location>
</feature>
<comment type="caution">
    <text evidence="8">The sequence shown here is derived from an EMBL/GenBank/DDBJ whole genome shotgun (WGS) entry which is preliminary data.</text>
</comment>
<accession>A0ABN2ECS2</accession>
<keyword evidence="9" id="KW-1185">Reference proteome</keyword>
<keyword evidence="2 6" id="KW-0328">Glycosyltransferase</keyword>
<comment type="similarity">
    <text evidence="6">Belongs to the DarT ADP-ribosyltransferase family.</text>
</comment>